<dbReference type="PANTHER" id="PTHR45138">
    <property type="entry name" value="REGULATORY COMPONENTS OF SENSORY TRANSDUCTION SYSTEM"/>
    <property type="match status" value="1"/>
</dbReference>
<dbReference type="NCBIfam" id="TIGR00254">
    <property type="entry name" value="GGDEF"/>
    <property type="match status" value="1"/>
</dbReference>
<keyword evidence="3" id="KW-1133">Transmembrane helix</keyword>
<dbReference type="Gene3D" id="3.30.70.270">
    <property type="match status" value="1"/>
</dbReference>
<feature type="transmembrane region" description="Helical" evidence="3">
    <location>
        <begin position="129"/>
        <end position="147"/>
    </location>
</feature>
<comment type="caution">
    <text evidence="5">The sequence shown here is derived from an EMBL/GenBank/DDBJ whole genome shotgun (WGS) entry which is preliminary data.</text>
</comment>
<evidence type="ECO:0000313" key="6">
    <source>
        <dbReference type="Proteomes" id="UP000778523"/>
    </source>
</evidence>
<dbReference type="CDD" id="cd01949">
    <property type="entry name" value="GGDEF"/>
    <property type="match status" value="1"/>
</dbReference>
<protein>
    <recommendedName>
        <fullName evidence="1">diguanylate cyclase</fullName>
        <ecNumber evidence="1">2.7.7.65</ecNumber>
    </recommendedName>
</protein>
<dbReference type="InterPro" id="IPR000160">
    <property type="entry name" value="GGDEF_dom"/>
</dbReference>
<dbReference type="Pfam" id="PF00990">
    <property type="entry name" value="GGDEF"/>
    <property type="match status" value="1"/>
</dbReference>
<keyword evidence="3" id="KW-0812">Transmembrane</keyword>
<dbReference type="SMART" id="SM00267">
    <property type="entry name" value="GGDEF"/>
    <property type="match status" value="1"/>
</dbReference>
<organism evidence="5 6">
    <name type="scientific">Uliginosibacterium aquaticum</name>
    <dbReference type="NCBI Taxonomy" id="2731212"/>
    <lineage>
        <taxon>Bacteria</taxon>
        <taxon>Pseudomonadati</taxon>
        <taxon>Pseudomonadota</taxon>
        <taxon>Betaproteobacteria</taxon>
        <taxon>Rhodocyclales</taxon>
        <taxon>Zoogloeaceae</taxon>
        <taxon>Uliginosibacterium</taxon>
    </lineage>
</organism>
<feature type="transmembrane region" description="Helical" evidence="3">
    <location>
        <begin position="159"/>
        <end position="179"/>
    </location>
</feature>
<evidence type="ECO:0000256" key="2">
    <source>
        <dbReference type="ARBA" id="ARBA00034247"/>
    </source>
</evidence>
<dbReference type="RefSeq" id="WP_170023248.1">
    <property type="nucleotide sequence ID" value="NZ_JABCSC020000006.1"/>
</dbReference>
<reference evidence="5 6" key="1">
    <citation type="submission" date="2020-06" db="EMBL/GenBank/DDBJ databases">
        <title>Draft genome of Uliginosibacterium sp. IMCC34675.</title>
        <authorList>
            <person name="Song J."/>
        </authorList>
    </citation>
    <scope>NUCLEOTIDE SEQUENCE [LARGE SCALE GENOMIC DNA]</scope>
    <source>
        <strain evidence="5 6">IMCC34675</strain>
    </source>
</reference>
<dbReference type="SUPFAM" id="SSF55073">
    <property type="entry name" value="Nucleotide cyclase"/>
    <property type="match status" value="1"/>
</dbReference>
<accession>A0ABX2IJQ6</accession>
<keyword evidence="3" id="KW-0472">Membrane</keyword>
<dbReference type="InterPro" id="IPR029787">
    <property type="entry name" value="Nucleotide_cyclase"/>
</dbReference>
<dbReference type="Proteomes" id="UP000778523">
    <property type="component" value="Unassembled WGS sequence"/>
</dbReference>
<dbReference type="PANTHER" id="PTHR45138:SF9">
    <property type="entry name" value="DIGUANYLATE CYCLASE DGCM-RELATED"/>
    <property type="match status" value="1"/>
</dbReference>
<evidence type="ECO:0000256" key="1">
    <source>
        <dbReference type="ARBA" id="ARBA00012528"/>
    </source>
</evidence>
<proteinExistence type="predicted"/>
<sequence>MPASPPVSDLDEDRLLQTLHEEQRRIGLRLRPVSVVFNVGFALLFAILQIWPLAASYLAGSLYYLWVFRATNAPGYRPNRLVLWIWLVIFAQALLAVLLLGPGAGFQLYLVGTLLPSFSSLSRPLSHKLFQGAVIVAFFLLCDTWLASETPLYALTPRLTAILRHFNILGFCAILAWIAHAHALSAHEAEQVLQRIASSDPLTGLFNRRAITELAEREIARSQRTHQPLSLILCDIDHFKRINDSHGHAAGDHVLQTVANLLQATVREYDCVARWGGEEFLILLPDATAAGATAIAERLRAAVEACVISFEDQAIPVTLTLGVSLLDPQENWHAAVNRADEALYRGKTGGRNRVETGV</sequence>
<dbReference type="PROSITE" id="PS50887">
    <property type="entry name" value="GGDEF"/>
    <property type="match status" value="1"/>
</dbReference>
<dbReference type="EC" id="2.7.7.65" evidence="1"/>
<evidence type="ECO:0000313" key="5">
    <source>
        <dbReference type="EMBL" id="NSL56975.1"/>
    </source>
</evidence>
<feature type="transmembrane region" description="Helical" evidence="3">
    <location>
        <begin position="81"/>
        <end position="109"/>
    </location>
</feature>
<name>A0ABX2IJQ6_9RHOO</name>
<dbReference type="InterPro" id="IPR043128">
    <property type="entry name" value="Rev_trsase/Diguanyl_cyclase"/>
</dbReference>
<comment type="catalytic activity">
    <reaction evidence="2">
        <text>2 GTP = 3',3'-c-di-GMP + 2 diphosphate</text>
        <dbReference type="Rhea" id="RHEA:24898"/>
        <dbReference type="ChEBI" id="CHEBI:33019"/>
        <dbReference type="ChEBI" id="CHEBI:37565"/>
        <dbReference type="ChEBI" id="CHEBI:58805"/>
        <dbReference type="EC" id="2.7.7.65"/>
    </reaction>
</comment>
<evidence type="ECO:0000256" key="3">
    <source>
        <dbReference type="SAM" id="Phobius"/>
    </source>
</evidence>
<gene>
    <name evidence="5" type="ORF">HJ583_018230</name>
</gene>
<evidence type="ECO:0000259" key="4">
    <source>
        <dbReference type="PROSITE" id="PS50887"/>
    </source>
</evidence>
<dbReference type="InterPro" id="IPR050469">
    <property type="entry name" value="Diguanylate_Cyclase"/>
</dbReference>
<dbReference type="EMBL" id="JABCSC020000006">
    <property type="protein sequence ID" value="NSL56975.1"/>
    <property type="molecule type" value="Genomic_DNA"/>
</dbReference>
<keyword evidence="6" id="KW-1185">Reference proteome</keyword>
<feature type="transmembrane region" description="Helical" evidence="3">
    <location>
        <begin position="35"/>
        <end position="60"/>
    </location>
</feature>
<feature type="domain" description="GGDEF" evidence="4">
    <location>
        <begin position="227"/>
        <end position="358"/>
    </location>
</feature>